<protein>
    <recommendedName>
        <fullName evidence="3">Knr4/Smi1-like domain-containing protein</fullName>
    </recommendedName>
</protein>
<evidence type="ECO:0008006" key="3">
    <source>
        <dbReference type="Google" id="ProtNLM"/>
    </source>
</evidence>
<gene>
    <name evidence="1" type="ORF">ACH4F9_07395</name>
</gene>
<dbReference type="RefSeq" id="WP_397708992.1">
    <property type="nucleotide sequence ID" value="NZ_JBIRGN010000001.1"/>
</dbReference>
<evidence type="ECO:0000313" key="2">
    <source>
        <dbReference type="Proteomes" id="UP001610818"/>
    </source>
</evidence>
<dbReference type="InterPro" id="IPR037883">
    <property type="entry name" value="Knr4/Smi1-like_sf"/>
</dbReference>
<reference evidence="1 2" key="1">
    <citation type="submission" date="2024-10" db="EMBL/GenBank/DDBJ databases">
        <title>The Natural Products Discovery Center: Release of the First 8490 Sequenced Strains for Exploring Actinobacteria Biosynthetic Diversity.</title>
        <authorList>
            <person name="Kalkreuter E."/>
            <person name="Kautsar S.A."/>
            <person name="Yang D."/>
            <person name="Bader C.D."/>
            <person name="Teijaro C.N."/>
            <person name="Fluegel L."/>
            <person name="Davis C.M."/>
            <person name="Simpson J.R."/>
            <person name="Lauterbach L."/>
            <person name="Steele A.D."/>
            <person name="Gui C."/>
            <person name="Meng S."/>
            <person name="Li G."/>
            <person name="Viehrig K."/>
            <person name="Ye F."/>
            <person name="Su P."/>
            <person name="Kiefer A.F."/>
            <person name="Nichols A."/>
            <person name="Cepeda A.J."/>
            <person name="Yan W."/>
            <person name="Fan B."/>
            <person name="Jiang Y."/>
            <person name="Adhikari A."/>
            <person name="Zheng C.-J."/>
            <person name="Schuster L."/>
            <person name="Cowan T.M."/>
            <person name="Smanski M.J."/>
            <person name="Chevrette M.G."/>
            <person name="De Carvalho L.P.S."/>
            <person name="Shen B."/>
        </authorList>
    </citation>
    <scope>NUCLEOTIDE SEQUENCE [LARGE SCALE GENOMIC DNA]</scope>
    <source>
        <strain evidence="1 2">NPDC017990</strain>
    </source>
</reference>
<dbReference type="EMBL" id="JBIRGQ010000001">
    <property type="protein sequence ID" value="MFH8544814.1"/>
    <property type="molecule type" value="Genomic_DNA"/>
</dbReference>
<keyword evidence="2" id="KW-1185">Reference proteome</keyword>
<accession>A0ABW7QIM4</accession>
<evidence type="ECO:0000313" key="1">
    <source>
        <dbReference type="EMBL" id="MFH8544814.1"/>
    </source>
</evidence>
<dbReference type="SUPFAM" id="SSF160631">
    <property type="entry name" value="SMI1/KNR4-like"/>
    <property type="match status" value="1"/>
</dbReference>
<dbReference type="Proteomes" id="UP001610818">
    <property type="component" value="Unassembled WGS sequence"/>
</dbReference>
<sequence length="148" mass="16371">MELYGPGTIEDCLSLLGPEVWDERLGDGMSSESRTARLTWGKEPKRLFASTAEPRLVAWGVSHSADILCWDAASGAPDEWPVVVWNNDDGRWTRFSCGMVQFLADLLEGLVDPCPPGAKSIAGKQIARILPEDESQRLWAEDIDPQDE</sequence>
<name>A0ABW7QIM4_9ACTN</name>
<organism evidence="1 2">
    <name type="scientific">Streptomyces longisporoflavus</name>
    <dbReference type="NCBI Taxonomy" id="28044"/>
    <lineage>
        <taxon>Bacteria</taxon>
        <taxon>Bacillati</taxon>
        <taxon>Actinomycetota</taxon>
        <taxon>Actinomycetes</taxon>
        <taxon>Kitasatosporales</taxon>
        <taxon>Streptomycetaceae</taxon>
        <taxon>Streptomyces</taxon>
    </lineage>
</organism>
<comment type="caution">
    <text evidence="1">The sequence shown here is derived from an EMBL/GenBank/DDBJ whole genome shotgun (WGS) entry which is preliminary data.</text>
</comment>
<proteinExistence type="predicted"/>